<name>A0A2P2ILA9_RHIMU</name>
<reference evidence="1" key="1">
    <citation type="submission" date="2018-02" db="EMBL/GenBank/DDBJ databases">
        <title>Rhizophora mucronata_Transcriptome.</title>
        <authorList>
            <person name="Meera S.P."/>
            <person name="Sreeshan A."/>
            <person name="Augustine A."/>
        </authorList>
    </citation>
    <scope>NUCLEOTIDE SEQUENCE</scope>
    <source>
        <tissue evidence="1">Leaf</tissue>
    </source>
</reference>
<dbReference type="AlphaFoldDB" id="A0A2P2ILA9"/>
<proteinExistence type="predicted"/>
<protein>
    <submittedName>
        <fullName evidence="1">Uncharacterized protein</fullName>
    </submittedName>
</protein>
<organism evidence="1">
    <name type="scientific">Rhizophora mucronata</name>
    <name type="common">Asiatic mangrove</name>
    <dbReference type="NCBI Taxonomy" id="61149"/>
    <lineage>
        <taxon>Eukaryota</taxon>
        <taxon>Viridiplantae</taxon>
        <taxon>Streptophyta</taxon>
        <taxon>Embryophyta</taxon>
        <taxon>Tracheophyta</taxon>
        <taxon>Spermatophyta</taxon>
        <taxon>Magnoliopsida</taxon>
        <taxon>eudicotyledons</taxon>
        <taxon>Gunneridae</taxon>
        <taxon>Pentapetalae</taxon>
        <taxon>rosids</taxon>
        <taxon>fabids</taxon>
        <taxon>Malpighiales</taxon>
        <taxon>Rhizophoraceae</taxon>
        <taxon>Rhizophora</taxon>
    </lineage>
</organism>
<sequence length="70" mass="7747">MFNANWRVVEIDMLSGLVNASPRLSTLSHPIVELENVSSREASMSWDSDNTVASTSFTLIHGEDNPNQKV</sequence>
<accession>A0A2P2ILA9</accession>
<dbReference type="EMBL" id="GGEC01001553">
    <property type="protein sequence ID" value="MBW82036.1"/>
    <property type="molecule type" value="Transcribed_RNA"/>
</dbReference>
<evidence type="ECO:0000313" key="1">
    <source>
        <dbReference type="EMBL" id="MBW82036.1"/>
    </source>
</evidence>